<dbReference type="GO" id="GO:0006271">
    <property type="term" value="P:DNA strand elongation involved in DNA replication"/>
    <property type="evidence" value="ECO:0007669"/>
    <property type="project" value="TreeGrafter"/>
</dbReference>
<dbReference type="InterPro" id="IPR046938">
    <property type="entry name" value="DNA_clamp_sf"/>
</dbReference>
<comment type="subcellular location">
    <subcellularLocation>
        <location evidence="1 10">Cytoplasm</location>
    </subcellularLocation>
</comment>
<dbReference type="AlphaFoldDB" id="A0A1G8L7T8"/>
<dbReference type="CDD" id="cd00140">
    <property type="entry name" value="beta_clamp"/>
    <property type="match status" value="1"/>
</dbReference>
<dbReference type="GO" id="GO:0003677">
    <property type="term" value="F:DNA binding"/>
    <property type="evidence" value="ECO:0007669"/>
    <property type="project" value="UniProtKB-UniRule"/>
</dbReference>
<protein>
    <recommendedName>
        <fullName evidence="3 10">Beta sliding clamp</fullName>
    </recommendedName>
</protein>
<dbReference type="Pfam" id="PF02767">
    <property type="entry name" value="DNA_pol3_beta_2"/>
    <property type="match status" value="1"/>
</dbReference>
<evidence type="ECO:0000313" key="15">
    <source>
        <dbReference type="Proteomes" id="UP000183255"/>
    </source>
</evidence>
<evidence type="ECO:0000259" key="12">
    <source>
        <dbReference type="Pfam" id="PF02767"/>
    </source>
</evidence>
<dbReference type="Proteomes" id="UP000183255">
    <property type="component" value="Unassembled WGS sequence"/>
</dbReference>
<evidence type="ECO:0000313" key="14">
    <source>
        <dbReference type="EMBL" id="SDI51718.1"/>
    </source>
</evidence>
<comment type="subunit">
    <text evidence="10">Forms a ring-shaped head-to-tail homodimer around DNA.</text>
</comment>
<evidence type="ECO:0000256" key="9">
    <source>
        <dbReference type="ARBA" id="ARBA00023125"/>
    </source>
</evidence>
<gene>
    <name evidence="14" type="ORF">SAMN05421804_1037</name>
</gene>
<proteinExistence type="inferred from homology"/>
<comment type="function">
    <text evidence="10">Confers DNA tethering and processivity to DNA polymerases and other proteins. Acts as a clamp, forming a ring around DNA (a reaction catalyzed by the clamp-loading complex) which diffuses in an ATP-independent manner freely and bidirectionally along dsDNA. Initially characterized for its ability to contact the catalytic subunit of DNA polymerase III (Pol III), a complex, multichain enzyme responsible for most of the replicative synthesis in bacteria; Pol III exhibits 3'-5' exonuclease proofreading activity. The beta chain is required for initiation of replication as well as for processivity of DNA replication.</text>
</comment>
<dbReference type="GO" id="GO:0003887">
    <property type="term" value="F:DNA-directed DNA polymerase activity"/>
    <property type="evidence" value="ECO:0007669"/>
    <property type="project" value="UniProtKB-UniRule"/>
</dbReference>
<dbReference type="GO" id="GO:0008408">
    <property type="term" value="F:3'-5' exonuclease activity"/>
    <property type="evidence" value="ECO:0007669"/>
    <property type="project" value="InterPro"/>
</dbReference>
<feature type="domain" description="DNA polymerase III beta sliding clamp C-terminal" evidence="13">
    <location>
        <begin position="244"/>
        <end position="363"/>
    </location>
</feature>
<comment type="similarity">
    <text evidence="2 10">Belongs to the beta sliding clamp family.</text>
</comment>
<dbReference type="GO" id="GO:0005737">
    <property type="term" value="C:cytoplasm"/>
    <property type="evidence" value="ECO:0007669"/>
    <property type="project" value="UniProtKB-SubCell"/>
</dbReference>
<evidence type="ECO:0000256" key="6">
    <source>
        <dbReference type="ARBA" id="ARBA00022695"/>
    </source>
</evidence>
<keyword evidence="4 10" id="KW-0963">Cytoplasm</keyword>
<dbReference type="SUPFAM" id="SSF55979">
    <property type="entry name" value="DNA clamp"/>
    <property type="match status" value="3"/>
</dbReference>
<evidence type="ECO:0000256" key="3">
    <source>
        <dbReference type="ARBA" id="ARBA00021035"/>
    </source>
</evidence>
<dbReference type="InterPro" id="IPR001001">
    <property type="entry name" value="DNA_polIII_beta"/>
</dbReference>
<evidence type="ECO:0000256" key="5">
    <source>
        <dbReference type="ARBA" id="ARBA00022679"/>
    </source>
</evidence>
<dbReference type="Gene3D" id="3.70.10.10">
    <property type="match status" value="1"/>
</dbReference>
<evidence type="ECO:0000256" key="8">
    <source>
        <dbReference type="ARBA" id="ARBA00022932"/>
    </source>
</evidence>
<dbReference type="InterPro" id="IPR022634">
    <property type="entry name" value="DNA_polIII_beta_N"/>
</dbReference>
<keyword evidence="8 10" id="KW-0239">DNA-directed DNA polymerase</keyword>
<dbReference type="GO" id="GO:0009360">
    <property type="term" value="C:DNA polymerase III complex"/>
    <property type="evidence" value="ECO:0007669"/>
    <property type="project" value="InterPro"/>
</dbReference>
<keyword evidence="9" id="KW-0238">DNA-binding</keyword>
<dbReference type="RefSeq" id="WP_031575593.1">
    <property type="nucleotide sequence ID" value="NZ_DAMANS010000047.1"/>
</dbReference>
<evidence type="ECO:0000256" key="2">
    <source>
        <dbReference type="ARBA" id="ARBA00010752"/>
    </source>
</evidence>
<dbReference type="NCBIfam" id="TIGR00663">
    <property type="entry name" value="dnan"/>
    <property type="match status" value="1"/>
</dbReference>
<evidence type="ECO:0000259" key="13">
    <source>
        <dbReference type="Pfam" id="PF02768"/>
    </source>
</evidence>
<dbReference type="PANTHER" id="PTHR30478:SF0">
    <property type="entry name" value="BETA SLIDING CLAMP"/>
    <property type="match status" value="1"/>
</dbReference>
<evidence type="ECO:0000259" key="11">
    <source>
        <dbReference type="Pfam" id="PF00712"/>
    </source>
</evidence>
<keyword evidence="6 10" id="KW-0548">Nucleotidyltransferase</keyword>
<keyword evidence="5 10" id="KW-0808">Transferase</keyword>
<name>A0A1G8L7T8_9CLOT</name>
<sequence length="366" mass="41015">MHFRCQKKDLVEGISTVQKAILGKSPMAVLEGIYIETGANEIIMRGSDIDLSIETLVSSSVLEEGRLVIDSKLFGDIIRKLPDATVEIATMENNTILISCENSEFNLLYLNAEEFPTLPEIGNREKISIREDVFKNLIKATSFAVAQDESRPILMGVLFEVKNKVLNMVALDGFRLALRSEYLESNEDLSVVIPGKTLNEVSKILGDKNELLYISFNENHILFEVQNTKVVSRLLSGSFIKYESIIPTDYKLQFKVKRALLAQSIERASLMAKEGSSKLIKLQIENDRAVITSNSQFGKVKEDVPVHMEGDAIEIAFNANYLLDTLKVMEEEEIVLEMTSSVSPAIIKNTVVDNCIYMVLPVRLTR</sequence>
<dbReference type="Pfam" id="PF02768">
    <property type="entry name" value="DNA_pol3_beta_3"/>
    <property type="match status" value="1"/>
</dbReference>
<dbReference type="EMBL" id="FNDZ01000003">
    <property type="protein sequence ID" value="SDI51718.1"/>
    <property type="molecule type" value="Genomic_DNA"/>
</dbReference>
<keyword evidence="7 10" id="KW-0235">DNA replication</keyword>
<feature type="domain" description="DNA polymerase III beta sliding clamp central" evidence="12">
    <location>
        <begin position="129"/>
        <end position="239"/>
    </location>
</feature>
<evidence type="ECO:0000256" key="4">
    <source>
        <dbReference type="ARBA" id="ARBA00022490"/>
    </source>
</evidence>
<feature type="domain" description="DNA polymerase III beta sliding clamp N-terminal" evidence="11">
    <location>
        <begin position="1"/>
        <end position="119"/>
    </location>
</feature>
<dbReference type="Gene3D" id="3.10.150.10">
    <property type="entry name" value="DNA Polymerase III, subunit A, domain 2"/>
    <property type="match status" value="1"/>
</dbReference>
<dbReference type="PANTHER" id="PTHR30478">
    <property type="entry name" value="DNA POLYMERASE III SUBUNIT BETA"/>
    <property type="match status" value="1"/>
</dbReference>
<evidence type="ECO:0000256" key="1">
    <source>
        <dbReference type="ARBA" id="ARBA00004496"/>
    </source>
</evidence>
<accession>A0A1G8L7T8</accession>
<dbReference type="InterPro" id="IPR022635">
    <property type="entry name" value="DNA_polIII_beta_C"/>
</dbReference>
<evidence type="ECO:0000256" key="7">
    <source>
        <dbReference type="ARBA" id="ARBA00022705"/>
    </source>
</evidence>
<dbReference type="PIRSF" id="PIRSF000804">
    <property type="entry name" value="DNA_pol_III_b"/>
    <property type="match status" value="1"/>
</dbReference>
<dbReference type="InterPro" id="IPR022637">
    <property type="entry name" value="DNA_polIII_beta_cen"/>
</dbReference>
<organism evidence="14 15">
    <name type="scientific">Proteiniclasticum ruminis</name>
    <dbReference type="NCBI Taxonomy" id="398199"/>
    <lineage>
        <taxon>Bacteria</taxon>
        <taxon>Bacillati</taxon>
        <taxon>Bacillota</taxon>
        <taxon>Clostridia</taxon>
        <taxon>Eubacteriales</taxon>
        <taxon>Clostridiaceae</taxon>
        <taxon>Proteiniclasticum</taxon>
    </lineage>
</organism>
<dbReference type="Pfam" id="PF00712">
    <property type="entry name" value="DNA_pol3_beta"/>
    <property type="match status" value="1"/>
</dbReference>
<reference evidence="14 15" key="1">
    <citation type="submission" date="2016-10" db="EMBL/GenBank/DDBJ databases">
        <authorList>
            <person name="de Groot N.N."/>
        </authorList>
    </citation>
    <scope>NUCLEOTIDE SEQUENCE [LARGE SCALE GENOMIC DNA]</scope>
    <source>
        <strain evidence="14 15">CGMCC 1.5058</strain>
    </source>
</reference>
<dbReference type="SMART" id="SM00480">
    <property type="entry name" value="POL3Bc"/>
    <property type="match status" value="1"/>
</dbReference>
<evidence type="ECO:0000256" key="10">
    <source>
        <dbReference type="PIRNR" id="PIRNR000804"/>
    </source>
</evidence>